<dbReference type="CDD" id="cd13249">
    <property type="entry name" value="PH_rhotekin2"/>
    <property type="match status" value="1"/>
</dbReference>
<dbReference type="GO" id="GO:0000281">
    <property type="term" value="P:mitotic cytokinesis"/>
    <property type="evidence" value="ECO:0007669"/>
    <property type="project" value="TreeGrafter"/>
</dbReference>
<dbReference type="Pfam" id="PF00169">
    <property type="entry name" value="PH"/>
    <property type="match status" value="1"/>
</dbReference>
<sequence>MCKLHASLSHCASVGQRDGLVRTKRQDSDIQKKIDHEIRMRDGACKLLAACSQKDQALEASKSLQTCSTRIMAYMTELQRMKEAQIMQKVTRRSSDAGAMDDRHPCKGKVAISDLRIPLMWKDTEYFKNKGELHRCAVFCLVQLGGEIFDTDMVIVDRTLTDICFDNTIVFSEANPGFEMRVELYSCCSEDDYSAGSTPRKLASKLSSSLGRSAGKKFRSAMEPGPCSPVGNGGATPLLLPVPSVPGPKYHLLAHTTMSLSHIQDSFRTHDLTISGNEECSYWLPLYGSMCCRFAAQPHCMTRQMMSGCLKVKQLGGEPQSWTKVFGVLKGTSLFCYHRQEDVEANVEPAFTIAINKETRIRASEKDPQSKVQNICISNQYGGEEVTHTLTSDSREDTHRWMEAFWQHFYDMSQWKQCCDDLMKIELPSPRKPTPVTPKQGSLYHEMVIESSDELSTVSDILARRMQELELRSQLGTSPNWIPASPHRCPQLSLLSSDASLTSDSDSHCSTSPCSHRHAWPEPSSHFPVLSSSPSRLRPRTFSLDAKLSTLRGRGFRGGGTFQCSCQPPTSSLLAPLPVSSRSPRSQRSTQTTLSCSSSTSSNSSSNSEGRLSPESSEGAPFSRPSPARRSLRNLRARLDPRNWLQSQV</sequence>
<dbReference type="Gene3D" id="2.30.29.30">
    <property type="entry name" value="Pleckstrin-homology domain (PH domain)/Phosphotyrosine-binding domain (PTB)"/>
    <property type="match status" value="1"/>
</dbReference>
<feature type="compositionally biased region" description="Low complexity" evidence="2">
    <location>
        <begin position="523"/>
        <end position="536"/>
    </location>
</feature>
<proteinExistence type="predicted"/>
<feature type="compositionally biased region" description="Low complexity" evidence="2">
    <location>
        <begin position="573"/>
        <end position="629"/>
    </location>
</feature>
<dbReference type="GO" id="GO:0000915">
    <property type="term" value="P:actomyosin contractile ring assembly"/>
    <property type="evidence" value="ECO:0007669"/>
    <property type="project" value="TreeGrafter"/>
</dbReference>
<dbReference type="InterPro" id="IPR001849">
    <property type="entry name" value="PH_domain"/>
</dbReference>
<evidence type="ECO:0000256" key="2">
    <source>
        <dbReference type="SAM" id="MobiDB-lite"/>
    </source>
</evidence>
<evidence type="ECO:0000313" key="6">
    <source>
        <dbReference type="Proteomes" id="UP001331515"/>
    </source>
</evidence>
<evidence type="ECO:0000313" key="5">
    <source>
        <dbReference type="EMBL" id="KAK5932932.1"/>
    </source>
</evidence>
<dbReference type="PROSITE" id="PS51860">
    <property type="entry name" value="REM_1"/>
    <property type="match status" value="1"/>
</dbReference>
<dbReference type="InterPro" id="IPR051364">
    <property type="entry name" value="Cytokinesis/Rho-signaling"/>
</dbReference>
<dbReference type="GO" id="GO:0007165">
    <property type="term" value="P:signal transduction"/>
    <property type="evidence" value="ECO:0007669"/>
    <property type="project" value="InterPro"/>
</dbReference>
<feature type="domain" description="PH" evidence="3">
    <location>
        <begin position="303"/>
        <end position="410"/>
    </location>
</feature>
<dbReference type="Proteomes" id="UP001331515">
    <property type="component" value="Unassembled WGS sequence"/>
</dbReference>
<dbReference type="InterPro" id="IPR012966">
    <property type="entry name" value="AHD"/>
</dbReference>
<dbReference type="PROSITE" id="PS50003">
    <property type="entry name" value="PH_DOMAIN"/>
    <property type="match status" value="1"/>
</dbReference>
<protein>
    <recommendedName>
        <fullName evidence="7">Rhotekin</fullName>
    </recommendedName>
</protein>
<feature type="region of interest" description="Disordered" evidence="2">
    <location>
        <begin position="573"/>
        <end position="649"/>
    </location>
</feature>
<dbReference type="SMART" id="SM00233">
    <property type="entry name" value="PH"/>
    <property type="match status" value="1"/>
</dbReference>
<dbReference type="SUPFAM" id="SSF50729">
    <property type="entry name" value="PH domain-like"/>
    <property type="match status" value="1"/>
</dbReference>
<reference evidence="5 6" key="1">
    <citation type="journal article" date="2023" name="Mol. Biol. Evol.">
        <title>Genomics of Secondarily Temperate Adaptation in the Only Non-Antarctic Icefish.</title>
        <authorList>
            <person name="Rivera-Colon A.G."/>
            <person name="Rayamajhi N."/>
            <person name="Minhas B.F."/>
            <person name="Madrigal G."/>
            <person name="Bilyk K.T."/>
            <person name="Yoon V."/>
            <person name="Hune M."/>
            <person name="Gregory S."/>
            <person name="Cheng C.H.C."/>
            <person name="Catchen J.M."/>
        </authorList>
    </citation>
    <scope>NUCLEOTIDE SEQUENCE [LARGE SCALE GENOMIC DNA]</scope>
    <source>
        <tissue evidence="5">White muscle</tissue>
    </source>
</reference>
<comment type="caution">
    <text evidence="5">The sequence shown here is derived from an EMBL/GenBank/DDBJ whole genome shotgun (WGS) entry which is preliminary data.</text>
</comment>
<dbReference type="SMART" id="SM00742">
    <property type="entry name" value="Hr1"/>
    <property type="match status" value="1"/>
</dbReference>
<evidence type="ECO:0000259" key="4">
    <source>
        <dbReference type="PROSITE" id="PS51860"/>
    </source>
</evidence>
<feature type="region of interest" description="Disordered" evidence="2">
    <location>
        <begin position="506"/>
        <end position="536"/>
    </location>
</feature>
<evidence type="ECO:0000259" key="3">
    <source>
        <dbReference type="PROSITE" id="PS50003"/>
    </source>
</evidence>
<evidence type="ECO:0008006" key="7">
    <source>
        <dbReference type="Google" id="ProtNLM"/>
    </source>
</evidence>
<evidence type="ECO:0000256" key="1">
    <source>
        <dbReference type="PROSITE-ProRule" id="PRU01207"/>
    </source>
</evidence>
<dbReference type="GO" id="GO:0005826">
    <property type="term" value="C:actomyosin contractile ring"/>
    <property type="evidence" value="ECO:0007669"/>
    <property type="project" value="TreeGrafter"/>
</dbReference>
<feature type="domain" description="REM-1" evidence="4">
    <location>
        <begin position="12"/>
        <end position="87"/>
    </location>
</feature>
<keyword evidence="1" id="KW-0175">Coiled coil</keyword>
<dbReference type="InterPro" id="IPR011072">
    <property type="entry name" value="HR1_rho-bd"/>
</dbReference>
<keyword evidence="6" id="KW-1185">Reference proteome</keyword>
<gene>
    <name evidence="5" type="ORF">CgunFtcFv8_004601</name>
</gene>
<dbReference type="PANTHER" id="PTHR21538">
    <property type="entry name" value="ANILLIN/RHOTEKIN RTKN"/>
    <property type="match status" value="1"/>
</dbReference>
<name>A0AAN8HYX0_CHAGU</name>
<dbReference type="GO" id="GO:0031106">
    <property type="term" value="P:septin ring organization"/>
    <property type="evidence" value="ECO:0007669"/>
    <property type="project" value="TreeGrafter"/>
</dbReference>
<dbReference type="Pfam" id="PF08174">
    <property type="entry name" value="Anillin"/>
    <property type="match status" value="1"/>
</dbReference>
<dbReference type="InterPro" id="IPR011993">
    <property type="entry name" value="PH-like_dom_sf"/>
</dbReference>
<accession>A0AAN8HYX0</accession>
<dbReference type="PANTHER" id="PTHR21538:SF19">
    <property type="entry name" value="RHOTEKIN"/>
    <property type="match status" value="1"/>
</dbReference>
<dbReference type="EMBL" id="JAURVH010001515">
    <property type="protein sequence ID" value="KAK5932932.1"/>
    <property type="molecule type" value="Genomic_DNA"/>
</dbReference>
<organism evidence="5 6">
    <name type="scientific">Champsocephalus gunnari</name>
    <name type="common">Mackerel icefish</name>
    <dbReference type="NCBI Taxonomy" id="52237"/>
    <lineage>
        <taxon>Eukaryota</taxon>
        <taxon>Metazoa</taxon>
        <taxon>Chordata</taxon>
        <taxon>Craniata</taxon>
        <taxon>Vertebrata</taxon>
        <taxon>Euteleostomi</taxon>
        <taxon>Actinopterygii</taxon>
        <taxon>Neopterygii</taxon>
        <taxon>Teleostei</taxon>
        <taxon>Neoteleostei</taxon>
        <taxon>Acanthomorphata</taxon>
        <taxon>Eupercaria</taxon>
        <taxon>Perciformes</taxon>
        <taxon>Notothenioidei</taxon>
        <taxon>Channichthyidae</taxon>
        <taxon>Champsocephalus</taxon>
    </lineage>
</organism>
<dbReference type="AlphaFoldDB" id="A0AAN8HYX0"/>